<evidence type="ECO:0000313" key="2">
    <source>
        <dbReference type="EMBL" id="KAJ1926335.1"/>
    </source>
</evidence>
<dbReference type="AlphaFoldDB" id="A0A9W8DZM3"/>
<organism evidence="2 3">
    <name type="scientific">Tieghemiomyces parasiticus</name>
    <dbReference type="NCBI Taxonomy" id="78921"/>
    <lineage>
        <taxon>Eukaryota</taxon>
        <taxon>Fungi</taxon>
        <taxon>Fungi incertae sedis</taxon>
        <taxon>Zoopagomycota</taxon>
        <taxon>Kickxellomycotina</taxon>
        <taxon>Dimargaritomycetes</taxon>
        <taxon>Dimargaritales</taxon>
        <taxon>Dimargaritaceae</taxon>
        <taxon>Tieghemiomyces</taxon>
    </lineage>
</organism>
<gene>
    <name evidence="2" type="ORF">IWQ60_003892</name>
</gene>
<name>A0A9W8DZM3_9FUNG</name>
<sequence length="347" mass="38865">MLIFPPPGFGLSNGGSAAGSENRPTIPRKSSEEAAQVLYAFKASPAEPSFPSMDFGRDIKVESERRVLPGDLWAPVQVIEPLVQDFRRRAAVANISAIGTLFSCQKLRALAFFSVAQILFRYMEPQERAECQNLGDIINGAVIEAPSGVLFHINQSSMGARQFYDVIPFRPLRFYRWILLGLDADPDCKDSYPNADRTIWRTATAKLALEDHACYPLAVMSECMRLYTLEWDGSRKLDKHRFRPSTVQDHEDLLMSQILRHQGNYFSIKALLLLSETEWATKDQVLVHGRHLGDILILLGLHLADAHASDDKLTGLLASALSESQCEWIGVLRKIYPGDDALYSSRI</sequence>
<dbReference type="EMBL" id="JANBPT010000175">
    <property type="protein sequence ID" value="KAJ1926335.1"/>
    <property type="molecule type" value="Genomic_DNA"/>
</dbReference>
<keyword evidence="3" id="KW-1185">Reference proteome</keyword>
<protein>
    <submittedName>
        <fullName evidence="2">Uncharacterized protein</fullName>
    </submittedName>
</protein>
<evidence type="ECO:0000256" key="1">
    <source>
        <dbReference type="SAM" id="MobiDB-lite"/>
    </source>
</evidence>
<reference evidence="2" key="1">
    <citation type="submission" date="2022-07" db="EMBL/GenBank/DDBJ databases">
        <title>Phylogenomic reconstructions and comparative analyses of Kickxellomycotina fungi.</title>
        <authorList>
            <person name="Reynolds N.K."/>
            <person name="Stajich J.E."/>
            <person name="Barry K."/>
            <person name="Grigoriev I.V."/>
            <person name="Crous P."/>
            <person name="Smith M.E."/>
        </authorList>
    </citation>
    <scope>NUCLEOTIDE SEQUENCE</scope>
    <source>
        <strain evidence="2">RSA 861</strain>
    </source>
</reference>
<feature type="region of interest" description="Disordered" evidence="1">
    <location>
        <begin position="1"/>
        <end position="27"/>
    </location>
</feature>
<dbReference type="Proteomes" id="UP001150569">
    <property type="component" value="Unassembled WGS sequence"/>
</dbReference>
<comment type="caution">
    <text evidence="2">The sequence shown here is derived from an EMBL/GenBank/DDBJ whole genome shotgun (WGS) entry which is preliminary data.</text>
</comment>
<accession>A0A9W8DZM3</accession>
<proteinExistence type="predicted"/>
<evidence type="ECO:0000313" key="3">
    <source>
        <dbReference type="Proteomes" id="UP001150569"/>
    </source>
</evidence>